<feature type="region of interest" description="Disordered" evidence="2">
    <location>
        <begin position="180"/>
        <end position="207"/>
    </location>
</feature>
<dbReference type="PANTHER" id="PTHR33309">
    <property type="entry name" value="KERATIN, ULTRA HIGH-SULFUR MATRIX PROTEIN-LIKE"/>
    <property type="match status" value="1"/>
</dbReference>
<feature type="compositionally biased region" description="Basic and acidic residues" evidence="2">
    <location>
        <begin position="180"/>
        <end position="190"/>
    </location>
</feature>
<accession>A0A7D9DM69</accession>
<evidence type="ECO:0000313" key="4">
    <source>
        <dbReference type="Proteomes" id="UP001152795"/>
    </source>
</evidence>
<dbReference type="PANTHER" id="PTHR33309:SF1">
    <property type="entry name" value="MYB_SANT-LIKE DNA-BINDING DOMAIN-CONTAINING PROTEIN"/>
    <property type="match status" value="1"/>
</dbReference>
<name>A0A7D9DM69_PARCT</name>
<dbReference type="EMBL" id="CACRXK020001358">
    <property type="protein sequence ID" value="CAB3988649.1"/>
    <property type="molecule type" value="Genomic_DNA"/>
</dbReference>
<dbReference type="OrthoDB" id="5985033at2759"/>
<feature type="coiled-coil region" evidence="1">
    <location>
        <begin position="208"/>
        <end position="242"/>
    </location>
</feature>
<evidence type="ECO:0000313" key="3">
    <source>
        <dbReference type="EMBL" id="CAB3988649.1"/>
    </source>
</evidence>
<evidence type="ECO:0000256" key="2">
    <source>
        <dbReference type="SAM" id="MobiDB-lite"/>
    </source>
</evidence>
<protein>
    <submittedName>
        <fullName evidence="3">Uncharacterized protein</fullName>
    </submittedName>
</protein>
<reference evidence="3" key="1">
    <citation type="submission" date="2020-04" db="EMBL/GenBank/DDBJ databases">
        <authorList>
            <person name="Alioto T."/>
            <person name="Alioto T."/>
            <person name="Gomez Garrido J."/>
        </authorList>
    </citation>
    <scope>NUCLEOTIDE SEQUENCE</scope>
    <source>
        <strain evidence="3">A484AB</strain>
    </source>
</reference>
<organism evidence="3 4">
    <name type="scientific">Paramuricea clavata</name>
    <name type="common">Red gorgonian</name>
    <name type="synonym">Violescent sea-whip</name>
    <dbReference type="NCBI Taxonomy" id="317549"/>
    <lineage>
        <taxon>Eukaryota</taxon>
        <taxon>Metazoa</taxon>
        <taxon>Cnidaria</taxon>
        <taxon>Anthozoa</taxon>
        <taxon>Octocorallia</taxon>
        <taxon>Malacalcyonacea</taxon>
        <taxon>Plexauridae</taxon>
        <taxon>Paramuricea</taxon>
    </lineage>
</organism>
<dbReference type="AlphaFoldDB" id="A0A7D9DM69"/>
<dbReference type="Proteomes" id="UP001152795">
    <property type="component" value="Unassembled WGS sequence"/>
</dbReference>
<proteinExistence type="predicted"/>
<keyword evidence="4" id="KW-1185">Reference proteome</keyword>
<evidence type="ECO:0000256" key="1">
    <source>
        <dbReference type="SAM" id="Coils"/>
    </source>
</evidence>
<comment type="caution">
    <text evidence="3">The sequence shown here is derived from an EMBL/GenBank/DDBJ whole genome shotgun (WGS) entry which is preliminary data.</text>
</comment>
<gene>
    <name evidence="3" type="ORF">PACLA_8A052297</name>
</gene>
<keyword evidence="1" id="KW-0175">Coiled coil</keyword>
<sequence length="281" mass="33254">MCDLPPLQFKLRRHILRLLDPFKLKPTLQEYTATDPTEMENTNVTSSGTEKRGLFVWREHHEMCLLREVLTHEPYRFRFGSKERGSAWTAIACRLEDMGMKVNQRSVREKFTRMMTSFKKKEAQEKRASGVVVDFTEKDQALLDIMERMEKCEEENEQERQKENYDKETVAEMRKRAVERLGETRKRTNVEGEDGGTPEGKRKRSGELVEVLKESVRATRNREEAEREFKEREMQLREQQAVNQQNFQQSILEQQQQFQVQQQAMTMAIVNAMSELVNKLR</sequence>